<evidence type="ECO:0000313" key="3">
    <source>
        <dbReference type="Proteomes" id="UP001054945"/>
    </source>
</evidence>
<reference evidence="2 3" key="1">
    <citation type="submission" date="2021-06" db="EMBL/GenBank/DDBJ databases">
        <title>Caerostris extrusa draft genome.</title>
        <authorList>
            <person name="Kono N."/>
            <person name="Arakawa K."/>
        </authorList>
    </citation>
    <scope>NUCLEOTIDE SEQUENCE [LARGE SCALE GENOMIC DNA]</scope>
</reference>
<organism evidence="2 3">
    <name type="scientific">Caerostris extrusa</name>
    <name type="common">Bark spider</name>
    <name type="synonym">Caerostris bankana</name>
    <dbReference type="NCBI Taxonomy" id="172846"/>
    <lineage>
        <taxon>Eukaryota</taxon>
        <taxon>Metazoa</taxon>
        <taxon>Ecdysozoa</taxon>
        <taxon>Arthropoda</taxon>
        <taxon>Chelicerata</taxon>
        <taxon>Arachnida</taxon>
        <taxon>Araneae</taxon>
        <taxon>Araneomorphae</taxon>
        <taxon>Entelegynae</taxon>
        <taxon>Araneoidea</taxon>
        <taxon>Araneidae</taxon>
        <taxon>Caerostris</taxon>
    </lineage>
</organism>
<name>A0AAV4R129_CAEEX</name>
<protein>
    <submittedName>
        <fullName evidence="2">Uncharacterized protein</fullName>
    </submittedName>
</protein>
<proteinExistence type="predicted"/>
<feature type="compositionally biased region" description="Basic residues" evidence="1">
    <location>
        <begin position="49"/>
        <end position="58"/>
    </location>
</feature>
<feature type="compositionally biased region" description="Basic and acidic residues" evidence="1">
    <location>
        <begin position="70"/>
        <end position="95"/>
    </location>
</feature>
<accession>A0AAV4R129</accession>
<dbReference type="AlphaFoldDB" id="A0AAV4R129"/>
<gene>
    <name evidence="2" type="ORF">CEXT_602891</name>
</gene>
<evidence type="ECO:0000256" key="1">
    <source>
        <dbReference type="SAM" id="MobiDB-lite"/>
    </source>
</evidence>
<feature type="compositionally biased region" description="Basic residues" evidence="1">
    <location>
        <begin position="19"/>
        <end position="41"/>
    </location>
</feature>
<evidence type="ECO:0000313" key="2">
    <source>
        <dbReference type="EMBL" id="GIY15598.1"/>
    </source>
</evidence>
<comment type="caution">
    <text evidence="2">The sequence shown here is derived from an EMBL/GenBank/DDBJ whole genome shotgun (WGS) entry which is preliminary data.</text>
</comment>
<keyword evidence="3" id="KW-1185">Reference proteome</keyword>
<sequence length="141" mass="16128">MTRVDHPLVPPLMPFFRGSPRKLGKKGKKTRATRAPIFRHQRLTDGGQTHKKPKRGRHWSNVESSLQVKKSVEEEEGKKKRRDSISSKKREEPTRKINSVTGQLIDSGWLNGPQSVRDRHRPPVTYGGCDHRLVAKLDHGQ</sequence>
<dbReference type="Proteomes" id="UP001054945">
    <property type="component" value="Unassembled WGS sequence"/>
</dbReference>
<feature type="region of interest" description="Disordered" evidence="1">
    <location>
        <begin position="1"/>
        <end position="127"/>
    </location>
</feature>
<dbReference type="EMBL" id="BPLR01007251">
    <property type="protein sequence ID" value="GIY15598.1"/>
    <property type="molecule type" value="Genomic_DNA"/>
</dbReference>